<feature type="domain" description="MATH" evidence="2">
    <location>
        <begin position="21"/>
        <end position="152"/>
    </location>
</feature>
<keyword evidence="4" id="KW-1185">Reference proteome</keyword>
<feature type="compositionally biased region" description="Pro residues" evidence="1">
    <location>
        <begin position="308"/>
        <end position="339"/>
    </location>
</feature>
<reference evidence="3 4" key="1">
    <citation type="submission" date="2024-11" db="EMBL/GenBank/DDBJ databases">
        <title>Chromosome-level genome assembly of Eucalyptus globulus Labill. provides insights into its genome evolution.</title>
        <authorList>
            <person name="Li X."/>
        </authorList>
    </citation>
    <scope>NUCLEOTIDE SEQUENCE [LARGE SCALE GENOMIC DNA]</scope>
    <source>
        <strain evidence="3">CL2024</strain>
        <tissue evidence="3">Fresh tender leaves</tissue>
    </source>
</reference>
<dbReference type="PROSITE" id="PS50144">
    <property type="entry name" value="MATH"/>
    <property type="match status" value="2"/>
</dbReference>
<gene>
    <name evidence="3" type="ORF">ACJRO7_018147</name>
</gene>
<dbReference type="Pfam" id="PF22486">
    <property type="entry name" value="MATH_2"/>
    <property type="match status" value="2"/>
</dbReference>
<sequence>MAMICFATARETVKYKRALPPAHFSLNIESFEALSTLDKYDSGVFKAAGHDWRLSLYPKGNKDDNSSGYISLYLSIKDIPLNKTVDVTYKLFVHDKSRNNYLTIQDADEAISSFHGAKTQHGFPRFLSLKEFEKRSNGYLDEKSSCTFGAEVFVIQPAEMEESLTLIRHPTPNQFSLEIENWSKVGTDPRSYNFDCEDRKWKLTVYPKVDGKSLSVYLKVEDPTEKQIYADFKLRVLDGLKKNLKEKRFKCWLSASHPEEGDADFMLLKDLEKLAKGFIENDTLVVQVQICVVSSKQCVVPSPAKQPVVPPRQPSQQPVVPPRQPVVPPPSRQPVVPPQ</sequence>
<name>A0ABD3L3R0_EUCGL</name>
<dbReference type="SUPFAM" id="SSF49599">
    <property type="entry name" value="TRAF domain-like"/>
    <property type="match status" value="2"/>
</dbReference>
<dbReference type="AlphaFoldDB" id="A0ABD3L3R0"/>
<feature type="domain" description="MATH" evidence="2">
    <location>
        <begin position="172"/>
        <end position="290"/>
    </location>
</feature>
<dbReference type="PANTHER" id="PTHR46162">
    <property type="entry name" value="TRAF-LIKE FAMILY PROTEIN"/>
    <property type="match status" value="1"/>
</dbReference>
<dbReference type="CDD" id="cd00121">
    <property type="entry name" value="MATH"/>
    <property type="match status" value="2"/>
</dbReference>
<evidence type="ECO:0000313" key="3">
    <source>
        <dbReference type="EMBL" id="KAL3742785.1"/>
    </source>
</evidence>
<evidence type="ECO:0000259" key="2">
    <source>
        <dbReference type="PROSITE" id="PS50144"/>
    </source>
</evidence>
<feature type="region of interest" description="Disordered" evidence="1">
    <location>
        <begin position="302"/>
        <end position="339"/>
    </location>
</feature>
<evidence type="ECO:0000313" key="4">
    <source>
        <dbReference type="Proteomes" id="UP001634007"/>
    </source>
</evidence>
<dbReference type="SMART" id="SM00061">
    <property type="entry name" value="MATH"/>
    <property type="match status" value="2"/>
</dbReference>
<dbReference type="InterPro" id="IPR002083">
    <property type="entry name" value="MATH/TRAF_dom"/>
</dbReference>
<dbReference type="InterPro" id="IPR008974">
    <property type="entry name" value="TRAF-like"/>
</dbReference>
<evidence type="ECO:0000256" key="1">
    <source>
        <dbReference type="SAM" id="MobiDB-lite"/>
    </source>
</evidence>
<dbReference type="Gene3D" id="2.60.210.10">
    <property type="entry name" value="Apoptosis, Tumor Necrosis Factor Receptor Associated Protein 2, Chain A"/>
    <property type="match status" value="2"/>
</dbReference>
<dbReference type="PANTHER" id="PTHR46162:SF40">
    <property type="entry name" value="TRAF-LIKE FAMILY PROTEIN"/>
    <property type="match status" value="1"/>
</dbReference>
<proteinExistence type="predicted"/>
<organism evidence="3 4">
    <name type="scientific">Eucalyptus globulus</name>
    <name type="common">Tasmanian blue gum</name>
    <dbReference type="NCBI Taxonomy" id="34317"/>
    <lineage>
        <taxon>Eukaryota</taxon>
        <taxon>Viridiplantae</taxon>
        <taxon>Streptophyta</taxon>
        <taxon>Embryophyta</taxon>
        <taxon>Tracheophyta</taxon>
        <taxon>Spermatophyta</taxon>
        <taxon>Magnoliopsida</taxon>
        <taxon>eudicotyledons</taxon>
        <taxon>Gunneridae</taxon>
        <taxon>Pentapetalae</taxon>
        <taxon>rosids</taxon>
        <taxon>malvids</taxon>
        <taxon>Myrtales</taxon>
        <taxon>Myrtaceae</taxon>
        <taxon>Myrtoideae</taxon>
        <taxon>Eucalypteae</taxon>
        <taxon>Eucalyptus</taxon>
    </lineage>
</organism>
<dbReference type="EMBL" id="JBJKBG010000004">
    <property type="protein sequence ID" value="KAL3742785.1"/>
    <property type="molecule type" value="Genomic_DNA"/>
</dbReference>
<protein>
    <recommendedName>
        <fullName evidence="2">MATH domain-containing protein</fullName>
    </recommendedName>
</protein>
<accession>A0ABD3L3R0</accession>
<dbReference type="Proteomes" id="UP001634007">
    <property type="component" value="Unassembled WGS sequence"/>
</dbReference>
<comment type="caution">
    <text evidence="3">The sequence shown here is derived from an EMBL/GenBank/DDBJ whole genome shotgun (WGS) entry which is preliminary data.</text>
</comment>